<dbReference type="VEuPathDB" id="TriTrypDB:BSAL_01070"/>
<reference evidence="2" key="1">
    <citation type="submission" date="2015-09" db="EMBL/GenBank/DDBJ databases">
        <authorList>
            <consortium name="Pathogen Informatics"/>
        </authorList>
    </citation>
    <scope>NUCLEOTIDE SEQUENCE [LARGE SCALE GENOMIC DNA]</scope>
    <source>
        <strain evidence="2">Lake Konstanz</strain>
    </source>
</reference>
<protein>
    <submittedName>
        <fullName evidence="1">Uncharacterized protein</fullName>
    </submittedName>
</protein>
<evidence type="ECO:0000313" key="2">
    <source>
        <dbReference type="Proteomes" id="UP000051952"/>
    </source>
</evidence>
<keyword evidence="2" id="KW-1185">Reference proteome</keyword>
<proteinExistence type="predicted"/>
<dbReference type="EMBL" id="CYKH01001452">
    <property type="protein sequence ID" value="CUG87127.1"/>
    <property type="molecule type" value="Genomic_DNA"/>
</dbReference>
<evidence type="ECO:0000313" key="1">
    <source>
        <dbReference type="EMBL" id="CUG87127.1"/>
    </source>
</evidence>
<dbReference type="AlphaFoldDB" id="A0A0S4J9H4"/>
<dbReference type="Proteomes" id="UP000051952">
    <property type="component" value="Unassembled WGS sequence"/>
</dbReference>
<accession>A0A0S4J9H4</accession>
<gene>
    <name evidence="1" type="ORF">BSAL_01070</name>
</gene>
<organism evidence="1 2">
    <name type="scientific">Bodo saltans</name>
    <name type="common">Flagellated protozoan</name>
    <dbReference type="NCBI Taxonomy" id="75058"/>
    <lineage>
        <taxon>Eukaryota</taxon>
        <taxon>Discoba</taxon>
        <taxon>Euglenozoa</taxon>
        <taxon>Kinetoplastea</taxon>
        <taxon>Metakinetoplastina</taxon>
        <taxon>Eubodonida</taxon>
        <taxon>Bodonidae</taxon>
        <taxon>Bodo</taxon>
    </lineage>
</organism>
<sequence>MIRFFHCEDGADERGEVIGWDKSGLVQKLVRCFPNFLVAGDRCVSLIAT</sequence>
<name>A0A0S4J9H4_BODSA</name>